<dbReference type="PROSITE" id="PS51829">
    <property type="entry name" value="P_HOMO_B"/>
    <property type="match status" value="1"/>
</dbReference>
<keyword evidence="6" id="KW-0865">Zymogen</keyword>
<accession>A0A8C1VF59</accession>
<dbReference type="GO" id="GO:0004252">
    <property type="term" value="F:serine-type endopeptidase activity"/>
    <property type="evidence" value="ECO:0007669"/>
    <property type="project" value="InterPro"/>
</dbReference>
<evidence type="ECO:0000256" key="6">
    <source>
        <dbReference type="ARBA" id="ARBA00023145"/>
    </source>
</evidence>
<dbReference type="Pfam" id="PF01483">
    <property type="entry name" value="P_proprotein"/>
    <property type="match status" value="1"/>
</dbReference>
<dbReference type="Proteomes" id="UP000694700">
    <property type="component" value="Unplaced"/>
</dbReference>
<organism evidence="10 11">
    <name type="scientific">Cyprinus carpio</name>
    <name type="common">Common carp</name>
    <dbReference type="NCBI Taxonomy" id="7962"/>
    <lineage>
        <taxon>Eukaryota</taxon>
        <taxon>Metazoa</taxon>
        <taxon>Chordata</taxon>
        <taxon>Craniata</taxon>
        <taxon>Vertebrata</taxon>
        <taxon>Euteleostomi</taxon>
        <taxon>Actinopterygii</taxon>
        <taxon>Neopterygii</taxon>
        <taxon>Teleostei</taxon>
        <taxon>Ostariophysi</taxon>
        <taxon>Cypriniformes</taxon>
        <taxon>Cyprinidae</taxon>
        <taxon>Cyprininae</taxon>
        <taxon>Cyprinus</taxon>
    </lineage>
</organism>
<keyword evidence="1" id="KW-0645">Protease</keyword>
<name>A0A8C1VF59_CYPCA</name>
<feature type="transmembrane region" description="Helical" evidence="8">
    <location>
        <begin position="142"/>
        <end position="159"/>
    </location>
</feature>
<dbReference type="CDD" id="cd00064">
    <property type="entry name" value="FU"/>
    <property type="match status" value="1"/>
</dbReference>
<feature type="domain" description="P/Homo B" evidence="9">
    <location>
        <begin position="24"/>
        <end position="161"/>
    </location>
</feature>
<evidence type="ECO:0000256" key="3">
    <source>
        <dbReference type="ARBA" id="ARBA00022729"/>
    </source>
</evidence>
<dbReference type="PANTHER" id="PTHR42884:SF30">
    <property type="entry name" value="PROPROTEIN CONVERTASE SUBTILISIN_KEXIN TYPE 5"/>
    <property type="match status" value="1"/>
</dbReference>
<dbReference type="SMART" id="SM00261">
    <property type="entry name" value="FU"/>
    <property type="match status" value="3"/>
</dbReference>
<proteinExistence type="predicted"/>
<dbReference type="SUPFAM" id="SSF57184">
    <property type="entry name" value="Growth factor receptor domain"/>
    <property type="match status" value="2"/>
</dbReference>
<evidence type="ECO:0000256" key="8">
    <source>
        <dbReference type="SAM" id="Phobius"/>
    </source>
</evidence>
<sequence length="370" mass="41907">VSHLYGFGLMDAEAMVKEAETWKQVPPQHVCEENVVQTDRNISPERVLRSVFKSSGCSTQRLQWVVYLEHVVVRVTITHPHRGDLSVTLTSPSGTRSQLLTNRPNDHSNEGFLKWEFMTTHCWGERPTGDWILDISFTKSTLVYGMVISCVICVLFVVDRFGMDRYLFRGECVEVCPQAHFHTALKACEPCPSHCKLFSSATHCIRCEDSFYPNDGICNKLECVVCPDGFLEDTDQDICERCHADCELCDGPEPNNCDACSDPDHTLYRASVSRTCERCDESCAECLQAGAEVCVSCREGIVFSRKQGRCVSSCPDVYYHDTHHKTSFVKYFKFSCSVLISEIVQHMGKSNMENRRKTHVLDLLDPTKLN</sequence>
<keyword evidence="7" id="KW-0325">Glycoprotein</keyword>
<protein>
    <recommendedName>
        <fullName evidence="9">P/Homo B domain-containing protein</fullName>
    </recommendedName>
</protein>
<dbReference type="PANTHER" id="PTHR42884">
    <property type="entry name" value="PROPROTEIN CONVERTASE SUBTILISIN/KEXIN-RELATED"/>
    <property type="match status" value="1"/>
</dbReference>
<dbReference type="FunFam" id="2.60.120.260:FF:000006">
    <property type="entry name" value="Proprotein convertase subtilisin/kexin type 5"/>
    <property type="match status" value="1"/>
</dbReference>
<dbReference type="GO" id="GO:0000139">
    <property type="term" value="C:Golgi membrane"/>
    <property type="evidence" value="ECO:0007669"/>
    <property type="project" value="TreeGrafter"/>
</dbReference>
<dbReference type="GO" id="GO:0016486">
    <property type="term" value="P:peptide hormone processing"/>
    <property type="evidence" value="ECO:0007669"/>
    <property type="project" value="TreeGrafter"/>
</dbReference>
<evidence type="ECO:0000313" key="11">
    <source>
        <dbReference type="Proteomes" id="UP000694700"/>
    </source>
</evidence>
<keyword evidence="3" id="KW-0732">Signal</keyword>
<evidence type="ECO:0000256" key="4">
    <source>
        <dbReference type="ARBA" id="ARBA00022801"/>
    </source>
</evidence>
<evidence type="ECO:0000256" key="7">
    <source>
        <dbReference type="ARBA" id="ARBA00023180"/>
    </source>
</evidence>
<dbReference type="Gene3D" id="2.60.120.260">
    <property type="entry name" value="Galactose-binding domain-like"/>
    <property type="match status" value="1"/>
</dbReference>
<dbReference type="GO" id="GO:0005802">
    <property type="term" value="C:trans-Golgi network"/>
    <property type="evidence" value="ECO:0007669"/>
    <property type="project" value="TreeGrafter"/>
</dbReference>
<dbReference type="InterPro" id="IPR008979">
    <property type="entry name" value="Galactose-bd-like_sf"/>
</dbReference>
<keyword evidence="8" id="KW-0812">Transmembrane</keyword>
<dbReference type="InterPro" id="IPR002884">
    <property type="entry name" value="P_dom"/>
</dbReference>
<dbReference type="InterPro" id="IPR009030">
    <property type="entry name" value="Growth_fac_rcpt_cys_sf"/>
</dbReference>
<dbReference type="SUPFAM" id="SSF49785">
    <property type="entry name" value="Galactose-binding domain-like"/>
    <property type="match status" value="1"/>
</dbReference>
<evidence type="ECO:0000256" key="5">
    <source>
        <dbReference type="ARBA" id="ARBA00022825"/>
    </source>
</evidence>
<keyword evidence="5" id="KW-0720">Serine protease</keyword>
<dbReference type="Ensembl" id="ENSCCRT00015052557.1">
    <property type="protein sequence ID" value="ENSCCRP00015050852.1"/>
    <property type="gene ID" value="ENSCCRG00015020986.1"/>
</dbReference>
<reference evidence="10" key="1">
    <citation type="submission" date="2025-08" db="UniProtKB">
        <authorList>
            <consortium name="Ensembl"/>
        </authorList>
    </citation>
    <scope>IDENTIFICATION</scope>
</reference>
<keyword evidence="4" id="KW-0378">Hydrolase</keyword>
<keyword evidence="8" id="KW-1133">Transmembrane helix</keyword>
<evidence type="ECO:0000256" key="1">
    <source>
        <dbReference type="ARBA" id="ARBA00022670"/>
    </source>
</evidence>
<evidence type="ECO:0000313" key="10">
    <source>
        <dbReference type="Ensembl" id="ENSCCRP00015050852.1"/>
    </source>
</evidence>
<keyword evidence="2" id="KW-0165">Cleavage on pair of basic residues</keyword>
<dbReference type="Gene3D" id="2.10.220.10">
    <property type="entry name" value="Hormone Receptor, Insulin-like Growth Factor Receptor 1, Chain A, domain 2"/>
    <property type="match status" value="2"/>
</dbReference>
<dbReference type="InterPro" id="IPR006212">
    <property type="entry name" value="Furin_repeat"/>
</dbReference>
<keyword evidence="8" id="KW-0472">Membrane</keyword>
<evidence type="ECO:0000256" key="2">
    <source>
        <dbReference type="ARBA" id="ARBA00022685"/>
    </source>
</evidence>
<evidence type="ECO:0000259" key="9">
    <source>
        <dbReference type="PROSITE" id="PS51829"/>
    </source>
</evidence>
<dbReference type="AlphaFoldDB" id="A0A8C1VF59"/>